<keyword evidence="1" id="KW-0812">Transmembrane</keyword>
<organism evidence="2 3">
    <name type="scientific">Elizabethkingia meningoseptica</name>
    <name type="common">Chryseobacterium meningosepticum</name>
    <dbReference type="NCBI Taxonomy" id="238"/>
    <lineage>
        <taxon>Bacteria</taxon>
        <taxon>Pseudomonadati</taxon>
        <taxon>Bacteroidota</taxon>
        <taxon>Flavobacteriia</taxon>
        <taxon>Flavobacteriales</taxon>
        <taxon>Weeksellaceae</taxon>
        <taxon>Elizabethkingia</taxon>
    </lineage>
</organism>
<dbReference type="STRING" id="238.BBD35_16250"/>
<feature type="transmembrane region" description="Helical" evidence="1">
    <location>
        <begin position="41"/>
        <end position="62"/>
    </location>
</feature>
<dbReference type="RefSeq" id="WP_069214495.1">
    <property type="nucleotide sequence ID" value="NZ_CP016378.1"/>
</dbReference>
<dbReference type="AlphaFoldDB" id="A0A1V3U2C7"/>
<keyword evidence="1" id="KW-1133">Transmembrane helix</keyword>
<dbReference type="OrthoDB" id="1095452at2"/>
<gene>
    <name evidence="2" type="ORF">BMF97_05860</name>
</gene>
<dbReference type="InterPro" id="IPR051045">
    <property type="entry name" value="TonB-dependent_transducer"/>
</dbReference>
<keyword evidence="3" id="KW-1185">Reference proteome</keyword>
<dbReference type="EMBL" id="MPOG01000007">
    <property type="protein sequence ID" value="OOH96792.1"/>
    <property type="molecule type" value="Genomic_DNA"/>
</dbReference>
<sequence length="276" mass="30356">MKPFQYLNREFALNEIVFENRNKAYGAYDLRNHAGHYMNKALFSGILFFGLITAGAFVYTHLTNSPVIEEGPRVQFNGVIINEPADPVKPPKADPVPIQPQQPVKTYNAQVPEPVNNPPVENVVSKPPVDAIAGTQNIEAPAATHPVIQAPVIQQPGTGNQPVVTQPPVVSNDPKIKVDVEASFNGGLESFRTKIRENFDGSAMDGTDGIVKAMVTFIVERDGTITNIKAEGANRTFNEEAVRTVKSVKGKWIPAKLDGQYVRSYFRIPISMKFEE</sequence>
<dbReference type="Gene3D" id="3.30.1150.10">
    <property type="match status" value="1"/>
</dbReference>
<reference evidence="2 3" key="1">
    <citation type="submission" date="2016-11" db="EMBL/GenBank/DDBJ databases">
        <title>Genome sequence and comparative genomic analysis of clinical strain Elizabethkingia meningoseptica 61421 PRCM.</title>
        <authorList>
            <person name="Wang M."/>
            <person name="Hu S."/>
            <person name="Cao L."/>
            <person name="Jiang T."/>
            <person name="Zhou Y."/>
            <person name="Ming D."/>
        </authorList>
    </citation>
    <scope>NUCLEOTIDE SEQUENCE [LARGE SCALE GENOMIC DNA]</scope>
    <source>
        <strain evidence="2 3">61421 PRCM</strain>
    </source>
</reference>
<proteinExistence type="predicted"/>
<name>A0A1V3U2C7_ELIME</name>
<evidence type="ECO:0000313" key="3">
    <source>
        <dbReference type="Proteomes" id="UP000188947"/>
    </source>
</evidence>
<dbReference type="PANTHER" id="PTHR33446">
    <property type="entry name" value="PROTEIN TONB-RELATED"/>
    <property type="match status" value="1"/>
</dbReference>
<evidence type="ECO:0000256" key="1">
    <source>
        <dbReference type="SAM" id="Phobius"/>
    </source>
</evidence>
<protein>
    <submittedName>
        <fullName evidence="2">Energy transducer TonB</fullName>
    </submittedName>
</protein>
<accession>A0A1V3U2C7</accession>
<dbReference type="eggNOG" id="COG0810">
    <property type="taxonomic scope" value="Bacteria"/>
</dbReference>
<evidence type="ECO:0000313" key="2">
    <source>
        <dbReference type="EMBL" id="OOH96792.1"/>
    </source>
</evidence>
<dbReference type="Proteomes" id="UP000188947">
    <property type="component" value="Unassembled WGS sequence"/>
</dbReference>
<keyword evidence="1" id="KW-0472">Membrane</keyword>
<comment type="caution">
    <text evidence="2">The sequence shown here is derived from an EMBL/GenBank/DDBJ whole genome shotgun (WGS) entry which is preliminary data.</text>
</comment>
<dbReference type="SUPFAM" id="SSF74653">
    <property type="entry name" value="TolA/TonB C-terminal domain"/>
    <property type="match status" value="1"/>
</dbReference>